<name>A0AAE4Q379_9GAMM</name>
<dbReference type="Proteomes" id="UP001187859">
    <property type="component" value="Unassembled WGS sequence"/>
</dbReference>
<gene>
    <name evidence="1" type="ORF">QM089_16870</name>
</gene>
<sequence>MIYSTTFSLLLNESLLAKSAISDGLRTLKQAGFDDVYPGKFYSSFFHLSIGLERLMKLVYVTEYMLCNEMKPPNNDILKNKFSHKLKDQYQTIKSIGEKYNLADGSFFGEDDYIHEMIIHHLHEFALSARYYNLDTLTNSKKSDENPLNSWYQIICETYLKEISESRRTKICATTYQRLDKEFINGSNGFYTGQMDFDGHPLTIADVEFRRIYTELALPHTAWYCLEIIQSILKVLDEIQRKLQEKEPSTEQGGIILC</sequence>
<reference evidence="1" key="1">
    <citation type="submission" date="2023-05" db="EMBL/GenBank/DDBJ databases">
        <title>Colonisation of extended spectrum b-lactamase- and carbapenemase-producing bacteria on hospital surfaces from low- and middle-income countries.</title>
        <authorList>
            <person name="Nieto-Rosado M."/>
            <person name="Sands K."/>
            <person name="Iregbu K."/>
            <person name="Zahra R."/>
            <person name="Mazarati J.B."/>
            <person name="Mehtar S."/>
            <person name="Barnards-Group B."/>
            <person name="Walsh T.R."/>
        </authorList>
    </citation>
    <scope>NUCLEOTIDE SEQUENCE</scope>
    <source>
        <strain evidence="1">PP-E493</strain>
    </source>
</reference>
<dbReference type="EMBL" id="JASGOQ010000001">
    <property type="protein sequence ID" value="MDV5391878.1"/>
    <property type="molecule type" value="Genomic_DNA"/>
</dbReference>
<evidence type="ECO:0000313" key="1">
    <source>
        <dbReference type="EMBL" id="MDV5391878.1"/>
    </source>
</evidence>
<dbReference type="RefSeq" id="WP_317520367.1">
    <property type="nucleotide sequence ID" value="NZ_JASGOQ010000001.1"/>
</dbReference>
<accession>A0AAE4Q379</accession>
<protein>
    <submittedName>
        <fullName evidence="1">Uncharacterized protein</fullName>
    </submittedName>
</protein>
<evidence type="ECO:0000313" key="2">
    <source>
        <dbReference type="Proteomes" id="UP001187859"/>
    </source>
</evidence>
<comment type="caution">
    <text evidence="1">The sequence shown here is derived from an EMBL/GenBank/DDBJ whole genome shotgun (WGS) entry which is preliminary data.</text>
</comment>
<proteinExistence type="predicted"/>
<organism evidence="1 2">
    <name type="scientific">Shewanella xiamenensis</name>
    <dbReference type="NCBI Taxonomy" id="332186"/>
    <lineage>
        <taxon>Bacteria</taxon>
        <taxon>Pseudomonadati</taxon>
        <taxon>Pseudomonadota</taxon>
        <taxon>Gammaproteobacteria</taxon>
        <taxon>Alteromonadales</taxon>
        <taxon>Shewanellaceae</taxon>
        <taxon>Shewanella</taxon>
    </lineage>
</organism>
<dbReference type="AlphaFoldDB" id="A0AAE4Q379"/>